<feature type="domain" description="Apple" evidence="1">
    <location>
        <begin position="41"/>
        <end position="123"/>
    </location>
</feature>
<dbReference type="Proteomes" id="UP000822476">
    <property type="component" value="Unassembled WGS sequence"/>
</dbReference>
<sequence>MMPYQPVFTICLILAGFNSHPSWVASTNTDSSSIARISRTCPKDHQKWTPSGTAVITATDRFTSSSTLGKCKKKCKDTNGCVAVKYNSNTNHCAILRGPIAYGKVGMADNVKSGEAVLHVLNCIGKFVDVLPELSSLCNGYFIICLFR</sequence>
<protein>
    <recommendedName>
        <fullName evidence="1">Apple domain-containing protein</fullName>
    </recommendedName>
</protein>
<dbReference type="Gene3D" id="3.50.4.10">
    <property type="entry name" value="Hepatocyte Growth Factor"/>
    <property type="match status" value="1"/>
</dbReference>
<dbReference type="AlphaFoldDB" id="A0A8S9ZBT2"/>
<dbReference type="Pfam" id="PF00024">
    <property type="entry name" value="PAN_1"/>
    <property type="match status" value="1"/>
</dbReference>
<dbReference type="PROSITE" id="PS50948">
    <property type="entry name" value="PAN"/>
    <property type="match status" value="1"/>
</dbReference>
<reference evidence="2" key="1">
    <citation type="submission" date="2019-07" db="EMBL/GenBank/DDBJ databases">
        <title>Annotation for the trematode Paragonimus miyazaki's.</title>
        <authorList>
            <person name="Choi Y.-J."/>
        </authorList>
    </citation>
    <scope>NUCLEOTIDE SEQUENCE</scope>
    <source>
        <strain evidence="2">Japan</strain>
    </source>
</reference>
<name>A0A8S9ZBT2_9TREM</name>
<gene>
    <name evidence="2" type="ORF">EG68_01552</name>
</gene>
<accession>A0A8S9ZBT2</accession>
<proteinExistence type="predicted"/>
<organism evidence="2 3">
    <name type="scientific">Paragonimus skrjabini miyazakii</name>
    <dbReference type="NCBI Taxonomy" id="59628"/>
    <lineage>
        <taxon>Eukaryota</taxon>
        <taxon>Metazoa</taxon>
        <taxon>Spiralia</taxon>
        <taxon>Lophotrochozoa</taxon>
        <taxon>Platyhelminthes</taxon>
        <taxon>Trematoda</taxon>
        <taxon>Digenea</taxon>
        <taxon>Plagiorchiida</taxon>
        <taxon>Troglotremata</taxon>
        <taxon>Troglotrematidae</taxon>
        <taxon>Paragonimus</taxon>
    </lineage>
</organism>
<keyword evidence="3" id="KW-1185">Reference proteome</keyword>
<evidence type="ECO:0000259" key="1">
    <source>
        <dbReference type="PROSITE" id="PS50948"/>
    </source>
</evidence>
<dbReference type="EMBL" id="JTDE01000491">
    <property type="protein sequence ID" value="KAF7261087.1"/>
    <property type="molecule type" value="Genomic_DNA"/>
</dbReference>
<comment type="caution">
    <text evidence="2">The sequence shown here is derived from an EMBL/GenBank/DDBJ whole genome shotgun (WGS) entry which is preliminary data.</text>
</comment>
<evidence type="ECO:0000313" key="2">
    <source>
        <dbReference type="EMBL" id="KAF7261087.1"/>
    </source>
</evidence>
<dbReference type="InterPro" id="IPR003609">
    <property type="entry name" value="Pan_app"/>
</dbReference>
<evidence type="ECO:0000313" key="3">
    <source>
        <dbReference type="Proteomes" id="UP000822476"/>
    </source>
</evidence>
<dbReference type="OrthoDB" id="6296665at2759"/>